<evidence type="ECO:0000259" key="4">
    <source>
        <dbReference type="Pfam" id="PF01494"/>
    </source>
</evidence>
<keyword evidence="3" id="KW-0560">Oxidoreductase</keyword>
<evidence type="ECO:0000256" key="3">
    <source>
        <dbReference type="ARBA" id="ARBA00023002"/>
    </source>
</evidence>
<dbReference type="SUPFAM" id="SSF51905">
    <property type="entry name" value="FAD/NAD(P)-binding domain"/>
    <property type="match status" value="1"/>
</dbReference>
<name>A0A2J6QJK0_9HELO</name>
<keyword evidence="2" id="KW-0274">FAD</keyword>
<dbReference type="Gene3D" id="3.50.50.60">
    <property type="entry name" value="FAD/NAD(P)-binding domain"/>
    <property type="match status" value="1"/>
</dbReference>
<evidence type="ECO:0000256" key="2">
    <source>
        <dbReference type="ARBA" id="ARBA00022827"/>
    </source>
</evidence>
<dbReference type="GO" id="GO:0008688">
    <property type="term" value="F:3-(3-hydroxyphenyl)propionate hydroxylase activity"/>
    <property type="evidence" value="ECO:0007669"/>
    <property type="project" value="TreeGrafter"/>
</dbReference>
<dbReference type="PANTHER" id="PTHR43476">
    <property type="entry name" value="3-(3-HYDROXY-PHENYL)PROPIONATE/3-HYDROXYCINNAMIC ACID HYDROXYLASE"/>
    <property type="match status" value="1"/>
</dbReference>
<evidence type="ECO:0000256" key="1">
    <source>
        <dbReference type="ARBA" id="ARBA00022630"/>
    </source>
</evidence>
<dbReference type="InterPro" id="IPR050631">
    <property type="entry name" value="PheA/TfdB_FAD_monoxygenase"/>
</dbReference>
<protein>
    <submittedName>
        <fullName evidence="5">Monooxygenase</fullName>
    </submittedName>
</protein>
<dbReference type="PANTHER" id="PTHR43476:SF3">
    <property type="entry name" value="FAD-BINDING MONOOXYGENASE"/>
    <property type="match status" value="1"/>
</dbReference>
<dbReference type="Gene3D" id="3.30.9.10">
    <property type="entry name" value="D-Amino Acid Oxidase, subunit A, domain 2"/>
    <property type="match status" value="1"/>
</dbReference>
<keyword evidence="1" id="KW-0285">Flavoprotein</keyword>
<evidence type="ECO:0000313" key="6">
    <source>
        <dbReference type="Proteomes" id="UP000235672"/>
    </source>
</evidence>
<evidence type="ECO:0000313" key="5">
    <source>
        <dbReference type="EMBL" id="PMD26437.1"/>
    </source>
</evidence>
<dbReference type="STRING" id="1745343.A0A2J6QJK0"/>
<keyword evidence="5" id="KW-0503">Monooxygenase</keyword>
<organism evidence="5 6">
    <name type="scientific">Hyaloscypha hepaticicola</name>
    <dbReference type="NCBI Taxonomy" id="2082293"/>
    <lineage>
        <taxon>Eukaryota</taxon>
        <taxon>Fungi</taxon>
        <taxon>Dikarya</taxon>
        <taxon>Ascomycota</taxon>
        <taxon>Pezizomycotina</taxon>
        <taxon>Leotiomycetes</taxon>
        <taxon>Helotiales</taxon>
        <taxon>Hyaloscyphaceae</taxon>
        <taxon>Hyaloscypha</taxon>
    </lineage>
</organism>
<dbReference type="EMBL" id="KZ613468">
    <property type="protein sequence ID" value="PMD26437.1"/>
    <property type="molecule type" value="Genomic_DNA"/>
</dbReference>
<dbReference type="InterPro" id="IPR002938">
    <property type="entry name" value="FAD-bd"/>
</dbReference>
<dbReference type="GO" id="GO:0071949">
    <property type="term" value="F:FAD binding"/>
    <property type="evidence" value="ECO:0007669"/>
    <property type="project" value="InterPro"/>
</dbReference>
<dbReference type="OrthoDB" id="10016252at2759"/>
<dbReference type="PRINTS" id="PR00420">
    <property type="entry name" value="RNGMNOXGNASE"/>
</dbReference>
<gene>
    <name evidence="5" type="ORF">NA56DRAFT_592344</name>
</gene>
<dbReference type="Pfam" id="PF01494">
    <property type="entry name" value="FAD_binding_3"/>
    <property type="match status" value="1"/>
</dbReference>
<accession>A0A2J6QJK0</accession>
<dbReference type="Proteomes" id="UP000235672">
    <property type="component" value="Unassembled WGS sequence"/>
</dbReference>
<keyword evidence="6" id="KW-1185">Reference proteome</keyword>
<dbReference type="GO" id="GO:0019622">
    <property type="term" value="P:3-(3-hydroxy)phenylpropionate catabolic process"/>
    <property type="evidence" value="ECO:0007669"/>
    <property type="project" value="TreeGrafter"/>
</dbReference>
<sequence length="643" mass="72102">MPKLSPDHVEHVDDMETTDVLICGCGPTGAMLSAQLGRLDIKNVVLDREAGITEDPRGIALDEDGIRLLQGLGLYDAIYTEIGSCMGFFNFIGGKHTDLSKKPFMRMDYRTSEGGTGHVGFICHAQPRLEANLRRAMSQTPNSDLRVSCTMTAISEDCDWVYAQYTDTSGATKRIRARFLVGADGKTGYTRKQYLESRGIKLEQTSQTHYEEVWVALNWKISLPSPQTHPSFPLWALGYTPQQVYDLFFPTNFRFLCNPDRPAVCGRFGLPEDRLWRFEFVVKLGEDGAEMASPQKLREVVYPYITHGGTRYGLAQDVQYPQDCIETLRCRPFKFSARSCNKWALGRVILCGDSAHVFPPFGGQGIASGFRDASALAWRLAVCCRPGFANYTNLLSGWYAERKQQLERSLAATIENGAFVTENNLVKIFFRNWYLWFLQLIPSQKHRLEMGPRRFGMIEYEYQQGMSFLPDLGGGCCFPQVYCVSLEPSKEEKRVVFTDDIIFAHGKKGLFQLVVLLDRADQVRTASEALHDVEKLSQGAVITSETTFAVHDTLAAMESSFVMPSGSGKVVRIATASEFALDERIGGGRPAPLYYDEFRMKKEAKGMSFVVLRQDRFIFAACADKAQLDIAACRIDDLLCGKC</sequence>
<feature type="domain" description="FAD-binding" evidence="4">
    <location>
        <begin position="18"/>
        <end position="385"/>
    </location>
</feature>
<proteinExistence type="predicted"/>
<dbReference type="AlphaFoldDB" id="A0A2J6QJK0"/>
<dbReference type="InterPro" id="IPR036188">
    <property type="entry name" value="FAD/NAD-bd_sf"/>
</dbReference>
<reference evidence="5 6" key="1">
    <citation type="submission" date="2016-05" db="EMBL/GenBank/DDBJ databases">
        <title>A degradative enzymes factory behind the ericoid mycorrhizal symbiosis.</title>
        <authorList>
            <consortium name="DOE Joint Genome Institute"/>
            <person name="Martino E."/>
            <person name="Morin E."/>
            <person name="Grelet G."/>
            <person name="Kuo A."/>
            <person name="Kohler A."/>
            <person name="Daghino S."/>
            <person name="Barry K."/>
            <person name="Choi C."/>
            <person name="Cichocki N."/>
            <person name="Clum A."/>
            <person name="Copeland A."/>
            <person name="Hainaut M."/>
            <person name="Haridas S."/>
            <person name="Labutti K."/>
            <person name="Lindquist E."/>
            <person name="Lipzen A."/>
            <person name="Khouja H.-R."/>
            <person name="Murat C."/>
            <person name="Ohm R."/>
            <person name="Olson A."/>
            <person name="Spatafora J."/>
            <person name="Veneault-Fourrey C."/>
            <person name="Henrissat B."/>
            <person name="Grigoriev I."/>
            <person name="Martin F."/>
            <person name="Perotto S."/>
        </authorList>
    </citation>
    <scope>NUCLEOTIDE SEQUENCE [LARGE SCALE GENOMIC DNA]</scope>
    <source>
        <strain evidence="5 6">UAMH 7357</strain>
    </source>
</reference>